<dbReference type="EMBL" id="FR824179">
    <property type="protein sequence ID" value="CCA21804.1"/>
    <property type="molecule type" value="Genomic_DNA"/>
</dbReference>
<keyword evidence="3" id="KW-1133">Transmembrane helix</keyword>
<protein>
    <submittedName>
        <fullName evidence="4">Uncharacterized protein AlNc14C134G7050</fullName>
    </submittedName>
</protein>
<feature type="transmembrane region" description="Helical" evidence="3">
    <location>
        <begin position="315"/>
        <end position="337"/>
    </location>
</feature>
<feature type="transmembrane region" description="Helical" evidence="3">
    <location>
        <begin position="285"/>
        <end position="309"/>
    </location>
</feature>
<dbReference type="HOGENOM" id="CLU_035003_0_0_1"/>
<name>F0WKJ8_9STRA</name>
<keyword evidence="3" id="KW-0472">Membrane</keyword>
<feature type="transmembrane region" description="Helical" evidence="3">
    <location>
        <begin position="174"/>
        <end position="193"/>
    </location>
</feature>
<dbReference type="GO" id="GO:0016780">
    <property type="term" value="F:phosphotransferase activity, for other substituted phosphate groups"/>
    <property type="evidence" value="ECO:0007669"/>
    <property type="project" value="InterPro"/>
</dbReference>
<accession>F0WKJ8</accession>
<sequence>MNCKVQDKPGLIARNIRAKSEPLLDYLIEGTTKCNNRYQKAMSTKMYDVEELVDYYFHRRLAAVVATMISYLPVAITPNQITILGLGIGWSAALFLYDAEFHSPLNLESKTSLFVASLLIFSWIILDCVDGQVARLCGRGTRTGRILDGLADSLVIIPNFYVMGQVMSSHYGGSYMPLAVVGGVSTWLHAAIYDKVKNVYMENASSQSECNGETISSVHAEYLIAKEKNAYSLDSVLLGIYVVYMKMQAAVIHSASRASVKAASHGLLASRDDQYRNWYRKQHGYIVRVASLLGLSTHVVGLYVGYGAAVFDCNAIFYVQLYVIFMNATAVYTLFLYTNSNMLQGPTFYQKTL</sequence>
<evidence type="ECO:0000256" key="2">
    <source>
        <dbReference type="RuleBase" id="RU003750"/>
    </source>
</evidence>
<reference evidence="4" key="1">
    <citation type="journal article" date="2011" name="PLoS Biol.">
        <title>Gene gain and loss during evolution of obligate parasitism in the white rust pathogen of Arabidopsis thaliana.</title>
        <authorList>
            <person name="Kemen E."/>
            <person name="Gardiner A."/>
            <person name="Schultz-Larsen T."/>
            <person name="Kemen A.C."/>
            <person name="Balmuth A.L."/>
            <person name="Robert-Seilaniantz A."/>
            <person name="Bailey K."/>
            <person name="Holub E."/>
            <person name="Studholme D.J."/>
            <person name="Maclean D."/>
            <person name="Jones J.D."/>
        </authorList>
    </citation>
    <scope>NUCLEOTIDE SEQUENCE</scope>
</reference>
<dbReference type="PROSITE" id="PS00379">
    <property type="entry name" value="CDP_ALCOHOL_P_TRANSF"/>
    <property type="match status" value="1"/>
</dbReference>
<comment type="similarity">
    <text evidence="2">Belongs to the CDP-alcohol phosphatidyltransferase class-I family.</text>
</comment>
<dbReference type="InterPro" id="IPR048254">
    <property type="entry name" value="CDP_ALCOHOL_P_TRANSF_CS"/>
</dbReference>
<organism evidence="4">
    <name type="scientific">Albugo laibachii Nc14</name>
    <dbReference type="NCBI Taxonomy" id="890382"/>
    <lineage>
        <taxon>Eukaryota</taxon>
        <taxon>Sar</taxon>
        <taxon>Stramenopiles</taxon>
        <taxon>Oomycota</taxon>
        <taxon>Peronosporomycetes</taxon>
        <taxon>Albuginales</taxon>
        <taxon>Albuginaceae</taxon>
        <taxon>Albugo</taxon>
    </lineage>
</organism>
<evidence type="ECO:0000256" key="1">
    <source>
        <dbReference type="ARBA" id="ARBA00022679"/>
    </source>
</evidence>
<keyword evidence="1 2" id="KW-0808">Transferase</keyword>
<dbReference type="GO" id="GO:0016020">
    <property type="term" value="C:membrane"/>
    <property type="evidence" value="ECO:0007669"/>
    <property type="project" value="InterPro"/>
</dbReference>
<proteinExistence type="inferred from homology"/>
<evidence type="ECO:0000313" key="4">
    <source>
        <dbReference type="EMBL" id="CCA21804.1"/>
    </source>
</evidence>
<dbReference type="AlphaFoldDB" id="F0WKJ8"/>
<dbReference type="InterPro" id="IPR043130">
    <property type="entry name" value="CDP-OH_PTrfase_TM_dom"/>
</dbReference>
<dbReference type="InterPro" id="IPR000462">
    <property type="entry name" value="CDP-OH_P_trans"/>
</dbReference>
<dbReference type="Pfam" id="PF01066">
    <property type="entry name" value="CDP-OH_P_transf"/>
    <property type="match status" value="1"/>
</dbReference>
<dbReference type="GO" id="GO:0008654">
    <property type="term" value="P:phospholipid biosynthetic process"/>
    <property type="evidence" value="ECO:0007669"/>
    <property type="project" value="InterPro"/>
</dbReference>
<dbReference type="Gene3D" id="1.20.120.1760">
    <property type="match status" value="1"/>
</dbReference>
<gene>
    <name evidence="4" type="primary">AlNc14C134G7050</name>
    <name evidence="4" type="ORF">ALNC14_079470</name>
</gene>
<evidence type="ECO:0000256" key="3">
    <source>
        <dbReference type="SAM" id="Phobius"/>
    </source>
</evidence>
<keyword evidence="3" id="KW-0812">Transmembrane</keyword>
<reference evidence="4" key="2">
    <citation type="submission" date="2011-02" db="EMBL/GenBank/DDBJ databases">
        <authorList>
            <person name="MacLean D."/>
        </authorList>
    </citation>
    <scope>NUCLEOTIDE SEQUENCE</scope>
</reference>